<dbReference type="AlphaFoldDB" id="A0A7Y9EZ62"/>
<name>A0A7Y9EZ62_9ACTN</name>
<dbReference type="NCBIfam" id="NF045524">
    <property type="entry name" value="MXAN_6640_HExxH"/>
    <property type="match status" value="1"/>
</dbReference>
<evidence type="ECO:0008006" key="5">
    <source>
        <dbReference type="Google" id="ProtNLM"/>
    </source>
</evidence>
<dbReference type="RefSeq" id="WP_179613751.1">
    <property type="nucleotide sequence ID" value="NZ_CP059163.1"/>
</dbReference>
<feature type="compositionally biased region" description="Polar residues" evidence="1">
    <location>
        <begin position="36"/>
        <end position="56"/>
    </location>
</feature>
<evidence type="ECO:0000313" key="4">
    <source>
        <dbReference type="Proteomes" id="UP000516957"/>
    </source>
</evidence>
<evidence type="ECO:0000313" key="3">
    <source>
        <dbReference type="EMBL" id="NYD55775.1"/>
    </source>
</evidence>
<reference evidence="3 4" key="1">
    <citation type="submission" date="2020-07" db="EMBL/GenBank/DDBJ databases">
        <title>Sequencing the genomes of 1000 actinobacteria strains.</title>
        <authorList>
            <person name="Klenk H.-P."/>
        </authorList>
    </citation>
    <scope>NUCLEOTIDE SEQUENCE [LARGE SCALE GENOMIC DNA]</scope>
    <source>
        <strain evidence="3 4">DSM 18965</strain>
    </source>
</reference>
<organism evidence="3 4">
    <name type="scientific">Nocardioides marinisabuli</name>
    <dbReference type="NCBI Taxonomy" id="419476"/>
    <lineage>
        <taxon>Bacteria</taxon>
        <taxon>Bacillati</taxon>
        <taxon>Actinomycetota</taxon>
        <taxon>Actinomycetes</taxon>
        <taxon>Propionibacteriales</taxon>
        <taxon>Nocardioidaceae</taxon>
        <taxon>Nocardioides</taxon>
    </lineage>
</organism>
<evidence type="ECO:0000256" key="2">
    <source>
        <dbReference type="SAM" id="SignalP"/>
    </source>
</evidence>
<comment type="caution">
    <text evidence="3">The sequence shown here is derived from an EMBL/GenBank/DDBJ whole genome shotgun (WGS) entry which is preliminary data.</text>
</comment>
<gene>
    <name evidence="3" type="ORF">BKA08_000013</name>
</gene>
<dbReference type="Proteomes" id="UP000516957">
    <property type="component" value="Unassembled WGS sequence"/>
</dbReference>
<feature type="chain" id="PRO_5030646215" description="Neutral metalloprotease" evidence="2">
    <location>
        <begin position="32"/>
        <end position="544"/>
    </location>
</feature>
<keyword evidence="4" id="KW-1185">Reference proteome</keyword>
<sequence length="544" mass="59105">MRRRPATPLLLSATLVTLAATLALGSTPGAAAPGTQSAGTQSVGAQSSGARLSSTPAGAGTDPDEALAAARTALGLGDGAQSRGPGQPVGEGNEATMALRDLRVALPQLGAEQRREGEALLARPTDGGDDPVGQGYDSRSKKLCSGNVCVHYVTKGADRPDSQKWVRKTLQVMNKVWDFETGTLGYRKPVSDRSLPQGKNGGNGKFDVYLKELSGQRLYGYCAPEYLVKGNKRLANGYCVLDDDFAKAEYGRKPLDTLRVTAAHEFFHAIQFNYDYREDRWLLESTATWVEERFADDVNDNRQYLPVGQVRVPDEPLDIFSTTFGRHYGNWAWWEFLTQKYGGGIVRSVWKQAGQFKGAGRDYSTKALTKVLAAKGGFSRNYARFAAVNNNPAAFYPEGASWPSAARIANLKLSKDATRKSQATTVDHMSAQNVDVTPAAELKDKAWTLRLTLDGPAAATKPMAAVLVQNKKGAWDERLLEFNRKGRARLSVPFSARRVDAVTVSLVNTSTSFDCWEDQAYSCAGIADHDAAPFEVTAKVFKDK</sequence>
<keyword evidence="2" id="KW-0732">Signal</keyword>
<proteinExistence type="predicted"/>
<evidence type="ECO:0000256" key="1">
    <source>
        <dbReference type="SAM" id="MobiDB-lite"/>
    </source>
</evidence>
<feature type="region of interest" description="Disordered" evidence="1">
    <location>
        <begin position="28"/>
        <end position="63"/>
    </location>
</feature>
<feature type="signal peptide" evidence="2">
    <location>
        <begin position="1"/>
        <end position="31"/>
    </location>
</feature>
<dbReference type="EMBL" id="JACCBE010000001">
    <property type="protein sequence ID" value="NYD55775.1"/>
    <property type="molecule type" value="Genomic_DNA"/>
</dbReference>
<accession>A0A7Y9EZ62</accession>
<protein>
    <recommendedName>
        <fullName evidence="5">Neutral metalloprotease</fullName>
    </recommendedName>
</protein>